<dbReference type="Pfam" id="PF23213">
    <property type="entry name" value="DUF7065"/>
    <property type="match status" value="1"/>
</dbReference>
<protein>
    <recommendedName>
        <fullName evidence="1">DUF7065 domain-containing protein</fullName>
    </recommendedName>
</protein>
<dbReference type="EMBL" id="PPEA01000254">
    <property type="protein sequence ID" value="PQM47961.1"/>
    <property type="molecule type" value="Genomic_DNA"/>
</dbReference>
<feature type="domain" description="DUF7065" evidence="1">
    <location>
        <begin position="36"/>
        <end position="178"/>
    </location>
</feature>
<reference evidence="2 3" key="1">
    <citation type="journal article" date="2017" name="Int. J. Syst. Evol. Microbiol.">
        <title>Mycobacterium talmoniae sp. nov., a slowly growing mycobacterium isolated from human respiratory samples.</title>
        <authorList>
            <person name="Davidson R.M."/>
            <person name="DeGroote M.A."/>
            <person name="Marola J.L."/>
            <person name="Buss S."/>
            <person name="Jones V."/>
            <person name="McNeil M.R."/>
            <person name="Freifeld A.G."/>
            <person name="Elaine Epperson L."/>
            <person name="Hasan N.A."/>
            <person name="Jackson M."/>
            <person name="Iwen P.C."/>
            <person name="Salfinger M."/>
            <person name="Strong M."/>
        </authorList>
    </citation>
    <scope>NUCLEOTIDE SEQUENCE [LARGE SCALE GENOMIC DNA]</scope>
    <source>
        <strain evidence="2 3">ATCC BAA-2683</strain>
    </source>
</reference>
<name>A0A2S8BMQ6_9MYCO</name>
<comment type="caution">
    <text evidence="2">The sequence shown here is derived from an EMBL/GenBank/DDBJ whole genome shotgun (WGS) entry which is preliminary data.</text>
</comment>
<dbReference type="Proteomes" id="UP000238296">
    <property type="component" value="Unassembled WGS sequence"/>
</dbReference>
<accession>A0A2S8BMQ6</accession>
<dbReference type="InterPro" id="IPR055493">
    <property type="entry name" value="DUF7065"/>
</dbReference>
<gene>
    <name evidence="2" type="ORF">C1Y40_01784</name>
</gene>
<dbReference type="RefSeq" id="WP_105369015.1">
    <property type="nucleotide sequence ID" value="NZ_MLQM01000001.1"/>
</dbReference>
<evidence type="ECO:0000259" key="1">
    <source>
        <dbReference type="Pfam" id="PF23213"/>
    </source>
</evidence>
<sequence>MTSDGYAGAPSNRADAKWGPLSTPVHTVIPELDSAAYPWRDNAFLSWWDVDSGVCGIAHFSTSPNSGGRRARVSVSIPGRVHEIIEPLDAGSFDSPSVDLDLDGEVYVHHPELSVTLRQEPLYSPIDFTTSRAVPGLSDEYPLNHYQHVVRASGTCTVADESHNFNGLGWRDRTWGFRNESVSWVDYTCACITLDDHAVVLYRVIDPSGRIRSRAWQIDDCGQHELGEFSFVRNASGLLAEAAWETVSGQATVTTTRTLGGFWNPLGPGRHHGPTCSVYDEFLELRTDADAPASALVEHGIIRNVS</sequence>
<dbReference type="SUPFAM" id="SSF159245">
    <property type="entry name" value="AttH-like"/>
    <property type="match status" value="1"/>
</dbReference>
<proteinExistence type="predicted"/>
<evidence type="ECO:0000313" key="2">
    <source>
        <dbReference type="EMBL" id="PQM47961.1"/>
    </source>
</evidence>
<organism evidence="2 3">
    <name type="scientific">Mycobacterium talmoniae</name>
    <dbReference type="NCBI Taxonomy" id="1858794"/>
    <lineage>
        <taxon>Bacteria</taxon>
        <taxon>Bacillati</taxon>
        <taxon>Actinomycetota</taxon>
        <taxon>Actinomycetes</taxon>
        <taxon>Mycobacteriales</taxon>
        <taxon>Mycobacteriaceae</taxon>
        <taxon>Mycobacterium</taxon>
    </lineage>
</organism>
<evidence type="ECO:0000313" key="3">
    <source>
        <dbReference type="Proteomes" id="UP000238296"/>
    </source>
</evidence>
<dbReference type="AlphaFoldDB" id="A0A2S8BMQ6"/>